<gene>
    <name evidence="5" type="ORF">AM592_16525</name>
</gene>
<keyword evidence="2" id="KW-0238">DNA-binding</keyword>
<keyword evidence="6" id="KW-1185">Reference proteome</keyword>
<dbReference type="STRING" id="1441095.AM592_16525"/>
<dbReference type="GO" id="GO:0003677">
    <property type="term" value="F:DNA binding"/>
    <property type="evidence" value="ECO:0007669"/>
    <property type="project" value="UniProtKB-KW"/>
</dbReference>
<dbReference type="InterPro" id="IPR036390">
    <property type="entry name" value="WH_DNA-bd_sf"/>
</dbReference>
<dbReference type="SMART" id="SM00345">
    <property type="entry name" value="HTH_GNTR"/>
    <property type="match status" value="1"/>
</dbReference>
<dbReference type="RefSeq" id="WP_053604829.1">
    <property type="nucleotide sequence ID" value="NZ_CP012600.1"/>
</dbReference>
<evidence type="ECO:0000256" key="1">
    <source>
        <dbReference type="ARBA" id="ARBA00023015"/>
    </source>
</evidence>
<dbReference type="PATRIC" id="fig|1441095.3.peg.3655"/>
<dbReference type="InterPro" id="IPR000524">
    <property type="entry name" value="Tscrpt_reg_HTH_GntR"/>
</dbReference>
<organism evidence="5 6">
    <name type="scientific">Bacillus gobiensis</name>
    <dbReference type="NCBI Taxonomy" id="1441095"/>
    <lineage>
        <taxon>Bacteria</taxon>
        <taxon>Bacillati</taxon>
        <taxon>Bacillota</taxon>
        <taxon>Bacilli</taxon>
        <taxon>Bacillales</taxon>
        <taxon>Bacillaceae</taxon>
        <taxon>Bacillus</taxon>
    </lineage>
</organism>
<evidence type="ECO:0000256" key="2">
    <source>
        <dbReference type="ARBA" id="ARBA00023125"/>
    </source>
</evidence>
<dbReference type="Gene3D" id="1.20.120.530">
    <property type="entry name" value="GntR ligand-binding domain-like"/>
    <property type="match status" value="1"/>
</dbReference>
<proteinExistence type="predicted"/>
<sequence length="226" mass="26531">MNRFDTRARRMSKDYAYLELKQKIICGDLEPDQIVREENLAALLEISRTPLREAIQRLEIEEFLIRQRNGRLKVASVTKQEVKEIFQIRSMLEGFIAREAAINAKEEDIQHLTAMLEKLRQSFKLGHRQDFVSYGFEFHDYLSEMSGLKTFEKILNILKDHALRYCRFVSKYGDWDVKADEEHSLILQKIAEKNPDAAEKAMQVHILRSLSTSIQRIEEIESDRKG</sequence>
<reference evidence="6" key="1">
    <citation type="submission" date="2015-08" db="EMBL/GenBank/DDBJ databases">
        <title>Genome sequencing project for genomic taxonomy and phylogenomics of Bacillus-like bacteria.</title>
        <authorList>
            <person name="Liu B."/>
            <person name="Wang J."/>
            <person name="Zhu Y."/>
            <person name="Liu G."/>
            <person name="Chen Q."/>
            <person name="Chen Z."/>
            <person name="Lan J."/>
            <person name="Che J."/>
            <person name="Ge C."/>
            <person name="Shi H."/>
            <person name="Pan Z."/>
            <person name="Liu X."/>
        </authorList>
    </citation>
    <scope>NUCLEOTIDE SEQUENCE [LARGE SCALE GENOMIC DNA]</scope>
    <source>
        <strain evidence="6">FJAT-4402</strain>
    </source>
</reference>
<dbReference type="Pfam" id="PF07729">
    <property type="entry name" value="FCD"/>
    <property type="match status" value="1"/>
</dbReference>
<evidence type="ECO:0000259" key="4">
    <source>
        <dbReference type="PROSITE" id="PS50949"/>
    </source>
</evidence>
<reference evidence="5 6" key="2">
    <citation type="journal article" date="2016" name="Int. J. Syst. Evol. Microbiol.">
        <title>Bacillus gobiensis sp. nov., isolated from a soil sample.</title>
        <authorList>
            <person name="Liu B."/>
            <person name="Liu G.H."/>
            <person name="Cetin S."/>
            <person name="Schumann P."/>
            <person name="Pan Z.Z."/>
            <person name="Chen Q.Q."/>
        </authorList>
    </citation>
    <scope>NUCLEOTIDE SEQUENCE [LARGE SCALE GENOMIC DNA]</scope>
    <source>
        <strain evidence="5 6">FJAT-4402</strain>
    </source>
</reference>
<protein>
    <recommendedName>
        <fullName evidence="4">HTH gntR-type domain-containing protein</fullName>
    </recommendedName>
</protein>
<dbReference type="Pfam" id="PF00392">
    <property type="entry name" value="GntR"/>
    <property type="match status" value="1"/>
</dbReference>
<evidence type="ECO:0000313" key="5">
    <source>
        <dbReference type="EMBL" id="ALC83003.1"/>
    </source>
</evidence>
<dbReference type="InterPro" id="IPR008920">
    <property type="entry name" value="TF_FadR/GntR_C"/>
</dbReference>
<dbReference type="PROSITE" id="PS50949">
    <property type="entry name" value="HTH_GNTR"/>
    <property type="match status" value="1"/>
</dbReference>
<dbReference type="AlphaFoldDB" id="A0A0M4GBC9"/>
<dbReference type="OrthoDB" id="9781630at2"/>
<dbReference type="Proteomes" id="UP000067625">
    <property type="component" value="Chromosome"/>
</dbReference>
<keyword evidence="3" id="KW-0804">Transcription</keyword>
<evidence type="ECO:0000256" key="3">
    <source>
        <dbReference type="ARBA" id="ARBA00023163"/>
    </source>
</evidence>
<dbReference type="EMBL" id="CP012600">
    <property type="protein sequence ID" value="ALC83003.1"/>
    <property type="molecule type" value="Genomic_DNA"/>
</dbReference>
<dbReference type="GO" id="GO:0003700">
    <property type="term" value="F:DNA-binding transcription factor activity"/>
    <property type="evidence" value="ECO:0007669"/>
    <property type="project" value="InterPro"/>
</dbReference>
<dbReference type="SUPFAM" id="SSF46785">
    <property type="entry name" value="Winged helix' DNA-binding domain"/>
    <property type="match status" value="1"/>
</dbReference>
<keyword evidence="1" id="KW-0805">Transcription regulation</keyword>
<dbReference type="Gene3D" id="1.10.10.10">
    <property type="entry name" value="Winged helix-like DNA-binding domain superfamily/Winged helix DNA-binding domain"/>
    <property type="match status" value="1"/>
</dbReference>
<dbReference type="SMART" id="SM00895">
    <property type="entry name" value="FCD"/>
    <property type="match status" value="1"/>
</dbReference>
<dbReference type="InterPro" id="IPR011711">
    <property type="entry name" value="GntR_C"/>
</dbReference>
<evidence type="ECO:0000313" key="6">
    <source>
        <dbReference type="Proteomes" id="UP000067625"/>
    </source>
</evidence>
<dbReference type="PANTHER" id="PTHR43537">
    <property type="entry name" value="TRANSCRIPTIONAL REGULATOR, GNTR FAMILY"/>
    <property type="match status" value="1"/>
</dbReference>
<accession>A0A0M4GBC9</accession>
<feature type="domain" description="HTH gntR-type" evidence="4">
    <location>
        <begin position="10"/>
        <end position="77"/>
    </location>
</feature>
<dbReference type="SUPFAM" id="SSF48008">
    <property type="entry name" value="GntR ligand-binding domain-like"/>
    <property type="match status" value="1"/>
</dbReference>
<name>A0A0M4GBC9_9BACI</name>
<dbReference type="PANTHER" id="PTHR43537:SF24">
    <property type="entry name" value="GLUCONATE OPERON TRANSCRIPTIONAL REPRESSOR"/>
    <property type="match status" value="1"/>
</dbReference>
<dbReference type="InterPro" id="IPR036388">
    <property type="entry name" value="WH-like_DNA-bd_sf"/>
</dbReference>